<dbReference type="Proteomes" id="UP000001946">
    <property type="component" value="Chromosome"/>
</dbReference>
<dbReference type="EMBL" id="AP008230">
    <property type="protein sequence ID" value="BAE86431.1"/>
    <property type="molecule type" value="Genomic_DNA"/>
</dbReference>
<proteinExistence type="predicted"/>
<feature type="region of interest" description="Disordered" evidence="1">
    <location>
        <begin position="22"/>
        <end position="41"/>
    </location>
</feature>
<organism evidence="2 3">
    <name type="scientific">Desulfitobacterium hafniense (strain Y51)</name>
    <dbReference type="NCBI Taxonomy" id="138119"/>
    <lineage>
        <taxon>Bacteria</taxon>
        <taxon>Bacillati</taxon>
        <taxon>Bacillota</taxon>
        <taxon>Clostridia</taxon>
        <taxon>Eubacteriales</taxon>
        <taxon>Desulfitobacteriaceae</taxon>
        <taxon>Desulfitobacterium</taxon>
    </lineage>
</organism>
<dbReference type="AlphaFoldDB" id="Q24NG1"/>
<dbReference type="STRING" id="138119.DSY4642"/>
<sequence length="111" mass="12430">MISSFIISSALQAVRVPVSRFCRDSDNNPDRKPCRNRPPSAQALPAPTLLQGFFGAWGQRRYYAKREHDTAPVSPQSKLTMFRWRCFAYSHGLFGQPAGSVARLQIHALPA</sequence>
<protein>
    <submittedName>
        <fullName evidence="2">Uncharacterized protein</fullName>
    </submittedName>
</protein>
<evidence type="ECO:0000256" key="1">
    <source>
        <dbReference type="SAM" id="MobiDB-lite"/>
    </source>
</evidence>
<accession>Q24NG1</accession>
<keyword evidence="3" id="KW-1185">Reference proteome</keyword>
<dbReference type="KEGG" id="dsy:DSY4642"/>
<feature type="compositionally biased region" description="Basic and acidic residues" evidence="1">
    <location>
        <begin position="22"/>
        <end position="33"/>
    </location>
</feature>
<evidence type="ECO:0000313" key="2">
    <source>
        <dbReference type="EMBL" id="BAE86431.1"/>
    </source>
</evidence>
<gene>
    <name evidence="2" type="ordered locus">DSY4642</name>
</gene>
<reference evidence="2 3" key="1">
    <citation type="journal article" date="2006" name="J. Bacteriol.">
        <title>Complete genome sequence of the dehalorespiring bacterium Desulfitobacterium hafniense Y51 and comparison with Dehalococcoides ethenogenes 195.</title>
        <authorList>
            <person name="Nonaka H."/>
            <person name="Keresztes G."/>
            <person name="Shinoda Y."/>
            <person name="Ikenaga Y."/>
            <person name="Abe M."/>
            <person name="Naito K."/>
            <person name="Inatomi K."/>
            <person name="Furukawa K."/>
            <person name="Inui M."/>
            <person name="Yukawa H."/>
        </authorList>
    </citation>
    <scope>NUCLEOTIDE SEQUENCE [LARGE SCALE GENOMIC DNA]</scope>
    <source>
        <strain evidence="2 3">Y51</strain>
    </source>
</reference>
<dbReference type="HOGENOM" id="CLU_2154281_0_0_9"/>
<evidence type="ECO:0000313" key="3">
    <source>
        <dbReference type="Proteomes" id="UP000001946"/>
    </source>
</evidence>
<name>Q24NG1_DESHY</name>